<keyword evidence="2 6" id="KW-0812">Transmembrane</keyword>
<dbReference type="GO" id="GO:0043190">
    <property type="term" value="C:ATP-binding cassette (ABC) transporter complex"/>
    <property type="evidence" value="ECO:0007669"/>
    <property type="project" value="InterPro"/>
</dbReference>
<evidence type="ECO:0000256" key="1">
    <source>
        <dbReference type="ARBA" id="ARBA00004141"/>
    </source>
</evidence>
<evidence type="ECO:0000256" key="4">
    <source>
        <dbReference type="ARBA" id="ARBA00023136"/>
    </source>
</evidence>
<dbReference type="GO" id="GO:0046677">
    <property type="term" value="P:response to antibiotic"/>
    <property type="evidence" value="ECO:0007669"/>
    <property type="project" value="UniProtKB-KW"/>
</dbReference>
<feature type="transmembrane region" description="Helical" evidence="6">
    <location>
        <begin position="107"/>
        <end position="128"/>
    </location>
</feature>
<evidence type="ECO:0000259" key="7">
    <source>
        <dbReference type="PROSITE" id="PS51012"/>
    </source>
</evidence>
<dbReference type="InterPro" id="IPR051784">
    <property type="entry name" value="Nod_factor_ABC_transporter"/>
</dbReference>
<feature type="transmembrane region" description="Helical" evidence="6">
    <location>
        <begin position="169"/>
        <end position="188"/>
    </location>
</feature>
<evidence type="ECO:0000313" key="9">
    <source>
        <dbReference type="Proteomes" id="UP000640052"/>
    </source>
</evidence>
<accession>A0A919QE36</accession>
<feature type="transmembrane region" description="Helical" evidence="6">
    <location>
        <begin position="232"/>
        <end position="252"/>
    </location>
</feature>
<evidence type="ECO:0000256" key="3">
    <source>
        <dbReference type="ARBA" id="ARBA00022989"/>
    </source>
</evidence>
<dbReference type="PANTHER" id="PTHR43229:SF2">
    <property type="entry name" value="NODULATION PROTEIN J"/>
    <property type="match status" value="1"/>
</dbReference>
<comment type="caution">
    <text evidence="8">The sequence shown here is derived from an EMBL/GenBank/DDBJ whole genome shotgun (WGS) entry which is preliminary data.</text>
</comment>
<dbReference type="InterPro" id="IPR047817">
    <property type="entry name" value="ABC2_TM_bact-type"/>
</dbReference>
<evidence type="ECO:0000256" key="6">
    <source>
        <dbReference type="RuleBase" id="RU361157"/>
    </source>
</evidence>
<keyword evidence="6" id="KW-1003">Cell membrane</keyword>
<evidence type="ECO:0000313" key="8">
    <source>
        <dbReference type="EMBL" id="GIH26256.1"/>
    </source>
</evidence>
<dbReference type="EMBL" id="BOOA01000038">
    <property type="protein sequence ID" value="GIH26256.1"/>
    <property type="molecule type" value="Genomic_DNA"/>
</dbReference>
<evidence type="ECO:0000256" key="2">
    <source>
        <dbReference type="ARBA" id="ARBA00022692"/>
    </source>
</evidence>
<sequence>MRWALADGWTITRRDLRHWANQPGQIIVGLLFPVLIVLMFGYLFGGGMTVPGGGDYREFLMPGMFALTMVFGLETTFAAVSTDAARGVTDRFRSLPMASSAVVTGRAAADLLNSVLGLAVLIGCGLAVGWRAQDGPGRAALAIGLLLLLRFALLWLGIWLGLVAGSPDLLVAVQILVWPIGFLSSALVSPATMPGWLGAIAEWNPLSATATAARELFGNPGWGGDSWAAQHAIAMAVAWPVLIVAVFFPLSIRAFRRLGS</sequence>
<feature type="transmembrane region" description="Helical" evidence="6">
    <location>
        <begin position="26"/>
        <end position="44"/>
    </location>
</feature>
<keyword evidence="3 6" id="KW-1133">Transmembrane helix</keyword>
<dbReference type="AlphaFoldDB" id="A0A919QE36"/>
<gene>
    <name evidence="8" type="ORF">Aph01nite_45660</name>
</gene>
<dbReference type="GO" id="GO:0140359">
    <property type="term" value="F:ABC-type transporter activity"/>
    <property type="evidence" value="ECO:0007669"/>
    <property type="project" value="InterPro"/>
</dbReference>
<feature type="domain" description="ABC transmembrane type-2" evidence="7">
    <location>
        <begin position="24"/>
        <end position="258"/>
    </location>
</feature>
<reference evidence="8" key="1">
    <citation type="submission" date="2021-01" db="EMBL/GenBank/DDBJ databases">
        <title>Whole genome shotgun sequence of Acrocarpospora phusangensis NBRC 108782.</title>
        <authorList>
            <person name="Komaki H."/>
            <person name="Tamura T."/>
        </authorList>
    </citation>
    <scope>NUCLEOTIDE SEQUENCE</scope>
    <source>
        <strain evidence="8">NBRC 108782</strain>
    </source>
</reference>
<dbReference type="PANTHER" id="PTHR43229">
    <property type="entry name" value="NODULATION PROTEIN J"/>
    <property type="match status" value="1"/>
</dbReference>
<keyword evidence="5" id="KW-0046">Antibiotic resistance</keyword>
<feature type="transmembrane region" description="Helical" evidence="6">
    <location>
        <begin position="140"/>
        <end position="162"/>
    </location>
</feature>
<dbReference type="Proteomes" id="UP000640052">
    <property type="component" value="Unassembled WGS sequence"/>
</dbReference>
<dbReference type="PIRSF" id="PIRSF006648">
    <property type="entry name" value="DrrB"/>
    <property type="match status" value="1"/>
</dbReference>
<evidence type="ECO:0000256" key="5">
    <source>
        <dbReference type="ARBA" id="ARBA00023251"/>
    </source>
</evidence>
<dbReference type="InterPro" id="IPR000412">
    <property type="entry name" value="ABC_2_transport"/>
</dbReference>
<dbReference type="RefSeq" id="WP_204042947.1">
    <property type="nucleotide sequence ID" value="NZ_BOOA01000038.1"/>
</dbReference>
<comment type="similarity">
    <text evidence="6">Belongs to the ABC-2 integral membrane protein family.</text>
</comment>
<dbReference type="InterPro" id="IPR013525">
    <property type="entry name" value="ABC2_TM"/>
</dbReference>
<dbReference type="PROSITE" id="PS51012">
    <property type="entry name" value="ABC_TM2"/>
    <property type="match status" value="1"/>
</dbReference>
<name>A0A919QE36_9ACTN</name>
<keyword evidence="9" id="KW-1185">Reference proteome</keyword>
<proteinExistence type="inferred from homology"/>
<keyword evidence="6" id="KW-0813">Transport</keyword>
<comment type="subcellular location">
    <subcellularLocation>
        <location evidence="6">Cell membrane</location>
        <topology evidence="6">Multi-pass membrane protein</topology>
    </subcellularLocation>
    <subcellularLocation>
        <location evidence="1">Membrane</location>
        <topology evidence="1">Multi-pass membrane protein</topology>
    </subcellularLocation>
</comment>
<keyword evidence="4 6" id="KW-0472">Membrane</keyword>
<protein>
    <recommendedName>
        <fullName evidence="6">Transport permease protein</fullName>
    </recommendedName>
</protein>
<organism evidence="8 9">
    <name type="scientific">Acrocarpospora phusangensis</name>
    <dbReference type="NCBI Taxonomy" id="1070424"/>
    <lineage>
        <taxon>Bacteria</taxon>
        <taxon>Bacillati</taxon>
        <taxon>Actinomycetota</taxon>
        <taxon>Actinomycetes</taxon>
        <taxon>Streptosporangiales</taxon>
        <taxon>Streptosporangiaceae</taxon>
        <taxon>Acrocarpospora</taxon>
    </lineage>
</organism>
<feature type="transmembrane region" description="Helical" evidence="6">
    <location>
        <begin position="64"/>
        <end position="86"/>
    </location>
</feature>
<dbReference type="Pfam" id="PF01061">
    <property type="entry name" value="ABC2_membrane"/>
    <property type="match status" value="1"/>
</dbReference>